<organism evidence="1 2">
    <name type="scientific">Euplotes crassus</name>
    <dbReference type="NCBI Taxonomy" id="5936"/>
    <lineage>
        <taxon>Eukaryota</taxon>
        <taxon>Sar</taxon>
        <taxon>Alveolata</taxon>
        <taxon>Ciliophora</taxon>
        <taxon>Intramacronucleata</taxon>
        <taxon>Spirotrichea</taxon>
        <taxon>Hypotrichia</taxon>
        <taxon>Euplotida</taxon>
        <taxon>Euplotidae</taxon>
        <taxon>Moneuplotes</taxon>
    </lineage>
</organism>
<comment type="caution">
    <text evidence="1">The sequence shown here is derived from an EMBL/GenBank/DDBJ whole genome shotgun (WGS) entry which is preliminary data.</text>
</comment>
<gene>
    <name evidence="1" type="ORF">ECRASSUSDP1_LOCUS25350</name>
</gene>
<dbReference type="EMBL" id="CAMPGE010026144">
    <property type="protein sequence ID" value="CAI2383838.1"/>
    <property type="molecule type" value="Genomic_DNA"/>
</dbReference>
<accession>A0AAD1Y344</accession>
<evidence type="ECO:0000313" key="2">
    <source>
        <dbReference type="Proteomes" id="UP001295684"/>
    </source>
</evidence>
<reference evidence="1" key="1">
    <citation type="submission" date="2023-07" db="EMBL/GenBank/DDBJ databases">
        <authorList>
            <consortium name="AG Swart"/>
            <person name="Singh M."/>
            <person name="Singh A."/>
            <person name="Seah K."/>
            <person name="Emmerich C."/>
        </authorList>
    </citation>
    <scope>NUCLEOTIDE SEQUENCE</scope>
    <source>
        <strain evidence="1">DP1</strain>
    </source>
</reference>
<dbReference type="AlphaFoldDB" id="A0AAD1Y344"/>
<proteinExistence type="predicted"/>
<sequence length="74" mass="9215">MMRCEIPKKSTQYGQKSREIRIYKKEKVEFYDRKDFDHFCDQEKFKVRKVKKRRFDKTPSPIKFDLNKDYTSLL</sequence>
<protein>
    <submittedName>
        <fullName evidence="1">Uncharacterized protein</fullName>
    </submittedName>
</protein>
<keyword evidence="2" id="KW-1185">Reference proteome</keyword>
<name>A0AAD1Y344_EUPCR</name>
<evidence type="ECO:0000313" key="1">
    <source>
        <dbReference type="EMBL" id="CAI2383838.1"/>
    </source>
</evidence>
<dbReference type="Proteomes" id="UP001295684">
    <property type="component" value="Unassembled WGS sequence"/>
</dbReference>